<protein>
    <submittedName>
        <fullName evidence="1">Uncharacterized protein</fullName>
    </submittedName>
</protein>
<sequence>MFDIGDKVPAGLKGQEVWGERTPALCGKLSNHPCKRVRNAVAMAGKGAVCPKKHHCMNMFLHACEYERLIGHNGRDGEPTEFNGGVEVHADPRKAAIKRIQRDIQENGTGGRQVDVAFGAWTGFHVLQPPEFRLAWAMLHQETVKQRCEVCPTERCQVCFKHQHGYSNAFYKLTRDNFGVQGDGDMQARFGFSPLNGRKKGGAGTSHSLYKVLDGRDRYVVEPFIVS</sequence>
<name>A0A7S0TXK8_HEMAN</name>
<organism evidence="1">
    <name type="scientific">Hemiselmis andersenii</name>
    <name type="common">Cryptophyte alga</name>
    <dbReference type="NCBI Taxonomy" id="464988"/>
    <lineage>
        <taxon>Eukaryota</taxon>
        <taxon>Cryptophyceae</taxon>
        <taxon>Cryptomonadales</taxon>
        <taxon>Hemiselmidaceae</taxon>
        <taxon>Hemiselmis</taxon>
    </lineage>
</organism>
<dbReference type="EMBL" id="HBFK01019490">
    <property type="protein sequence ID" value="CAD8745598.1"/>
    <property type="molecule type" value="Transcribed_RNA"/>
</dbReference>
<evidence type="ECO:0000313" key="1">
    <source>
        <dbReference type="EMBL" id="CAD8745598.1"/>
    </source>
</evidence>
<accession>A0A7S0TXK8</accession>
<dbReference type="AlphaFoldDB" id="A0A7S0TXK8"/>
<proteinExistence type="predicted"/>
<gene>
    <name evidence="1" type="ORF">HAND1043_LOCUS12093</name>
</gene>
<reference evidence="1" key="1">
    <citation type="submission" date="2021-01" db="EMBL/GenBank/DDBJ databases">
        <authorList>
            <person name="Corre E."/>
            <person name="Pelletier E."/>
            <person name="Niang G."/>
            <person name="Scheremetjew M."/>
            <person name="Finn R."/>
            <person name="Kale V."/>
            <person name="Holt S."/>
            <person name="Cochrane G."/>
            <person name="Meng A."/>
            <person name="Brown T."/>
            <person name="Cohen L."/>
        </authorList>
    </citation>
    <scope>NUCLEOTIDE SEQUENCE</scope>
    <source>
        <strain evidence="1">CCMP441</strain>
    </source>
</reference>